<dbReference type="Gene3D" id="1.50.10.100">
    <property type="entry name" value="Chondroitin AC/alginate lyase"/>
    <property type="match status" value="1"/>
</dbReference>
<dbReference type="RefSeq" id="WP_375352468.1">
    <property type="nucleotide sequence ID" value="NZ_JBHHMI010000001.1"/>
</dbReference>
<reference evidence="1 2" key="1">
    <citation type="submission" date="2024-09" db="EMBL/GenBank/DDBJ databases">
        <title>Paenibacillus zeirhizospherea sp. nov., isolated from surface of the maize (Zea mays) roots in a horticulture field, Hungary.</title>
        <authorList>
            <person name="Marton D."/>
            <person name="Farkas M."/>
            <person name="Bedics A."/>
            <person name="Toth E."/>
            <person name="Tancsics A."/>
            <person name="Boka K."/>
            <person name="Maroti G."/>
            <person name="Kriszt B."/>
            <person name="Cserhati M."/>
        </authorList>
    </citation>
    <scope>NUCLEOTIDE SEQUENCE [LARGE SCALE GENOMIC DNA]</scope>
    <source>
        <strain evidence="1 2">KCTC 33519</strain>
    </source>
</reference>
<protein>
    <recommendedName>
        <fullName evidence="3">Heparinase II/III-like protein</fullName>
    </recommendedName>
</protein>
<dbReference type="Gene3D" id="2.70.98.70">
    <property type="match status" value="1"/>
</dbReference>
<evidence type="ECO:0008006" key="3">
    <source>
        <dbReference type="Google" id="ProtNLM"/>
    </source>
</evidence>
<gene>
    <name evidence="1" type="ORF">ACE41H_00375</name>
</gene>
<accession>A0ABV5AM95</accession>
<dbReference type="PANTHER" id="PTHR38045:SF1">
    <property type="entry name" value="HEPARINASE II_III-LIKE PROTEIN"/>
    <property type="match status" value="1"/>
</dbReference>
<proteinExistence type="predicted"/>
<dbReference type="EMBL" id="JBHHMI010000001">
    <property type="protein sequence ID" value="MFB5265245.1"/>
    <property type="molecule type" value="Genomic_DNA"/>
</dbReference>
<comment type="caution">
    <text evidence="1">The sequence shown here is derived from an EMBL/GenBank/DDBJ whole genome shotgun (WGS) entry which is preliminary data.</text>
</comment>
<sequence>MLGTEEVRMNMEQLAPLNPDFYYKGCSQQEFWKRVGAAEEYEAIVAEIRQEGKRLADLPIPELTFGLFTIFEKQGSRLEYESVYFERRRRLNTYALLSLLEPDNETFASELYETIRFICNEYTWCLPAHVRSTEVRGAIDLFAAETGFTLSELLVLLGERLPVLLRVRIREEVEARLLEPYLKGSPFEWETATHNWAAVCAGSVGAAALLLLEPSERLTAIMTKALGSMSCYLDGFGDDGACLEGVGYWNYGFGYFVYFADLLKRRTEGRINLFEHPKVRQIALFQQKCYLYGNSTVNFSDSLGRVPVQIGLTHYLSRLYPEMELPPASIRALYTDDHCSRWAPAFRNIVWFDSEKRDSCWLDTDYDLPDAEWMISRYSTEYGSFGFAAKGGSNDEPHNHNDIGGFILHTDGIALVAELGPGEYTAAYFGEERYSYDCNGSQGHSVPIVDGCYQQSGPGSRAKVLEAVNHDREVRFRLDITAAYAAPRLSSLVRELVWRKSGLPSLKLTDEFNFTSVPGSVVERIVTMHPPVILEEEGVGERKLSGSLLLRESDSRHAARVIYDPEQVKAIVTERVYRNHFGKETPWYTVDFELLRLELSFRVELDIELITLE</sequence>
<name>A0ABV5AM95_9BACL</name>
<dbReference type="InterPro" id="IPR008929">
    <property type="entry name" value="Chondroitin_lyas"/>
</dbReference>
<keyword evidence="2" id="KW-1185">Reference proteome</keyword>
<organism evidence="1 2">
    <name type="scientific">Paenibacillus enshidis</name>
    <dbReference type="NCBI Taxonomy" id="1458439"/>
    <lineage>
        <taxon>Bacteria</taxon>
        <taxon>Bacillati</taxon>
        <taxon>Bacillota</taxon>
        <taxon>Bacilli</taxon>
        <taxon>Bacillales</taxon>
        <taxon>Paenibacillaceae</taxon>
        <taxon>Paenibacillus</taxon>
    </lineage>
</organism>
<evidence type="ECO:0000313" key="2">
    <source>
        <dbReference type="Proteomes" id="UP001580346"/>
    </source>
</evidence>
<evidence type="ECO:0000313" key="1">
    <source>
        <dbReference type="EMBL" id="MFB5265245.1"/>
    </source>
</evidence>
<dbReference type="Proteomes" id="UP001580346">
    <property type="component" value="Unassembled WGS sequence"/>
</dbReference>
<dbReference type="SUPFAM" id="SSF48230">
    <property type="entry name" value="Chondroitin AC/alginate lyase"/>
    <property type="match status" value="1"/>
</dbReference>
<dbReference type="PANTHER" id="PTHR38045">
    <property type="entry name" value="CHROMOSOME 1, WHOLE GENOME SHOTGUN SEQUENCE"/>
    <property type="match status" value="1"/>
</dbReference>